<accession>A0ABQ7W0H4</accession>
<proteinExistence type="predicted"/>
<dbReference type="EMBL" id="JAIVGD010000005">
    <property type="protein sequence ID" value="KAH0773821.1"/>
    <property type="molecule type" value="Genomic_DNA"/>
</dbReference>
<reference evidence="1 2" key="1">
    <citation type="journal article" date="2021" name="bioRxiv">
        <title>Chromosome-scale and haplotype-resolved genome assembly of a tetraploid potato cultivar.</title>
        <authorList>
            <person name="Sun H."/>
            <person name="Jiao W.-B."/>
            <person name="Krause K."/>
            <person name="Campoy J.A."/>
            <person name="Goel M."/>
            <person name="Folz-Donahue K."/>
            <person name="Kukat C."/>
            <person name="Huettel B."/>
            <person name="Schneeberger K."/>
        </authorList>
    </citation>
    <scope>NUCLEOTIDE SEQUENCE [LARGE SCALE GENOMIC DNA]</scope>
    <source>
        <strain evidence="1">SolTubOtavaFocal</strain>
        <tissue evidence="1">Leaves</tissue>
    </source>
</reference>
<evidence type="ECO:0000313" key="2">
    <source>
        <dbReference type="Proteomes" id="UP000826656"/>
    </source>
</evidence>
<name>A0ABQ7W0H4_SOLTU</name>
<organism evidence="1 2">
    <name type="scientific">Solanum tuberosum</name>
    <name type="common">Potato</name>
    <dbReference type="NCBI Taxonomy" id="4113"/>
    <lineage>
        <taxon>Eukaryota</taxon>
        <taxon>Viridiplantae</taxon>
        <taxon>Streptophyta</taxon>
        <taxon>Embryophyta</taxon>
        <taxon>Tracheophyta</taxon>
        <taxon>Spermatophyta</taxon>
        <taxon>Magnoliopsida</taxon>
        <taxon>eudicotyledons</taxon>
        <taxon>Gunneridae</taxon>
        <taxon>Pentapetalae</taxon>
        <taxon>asterids</taxon>
        <taxon>lamiids</taxon>
        <taxon>Solanales</taxon>
        <taxon>Solanaceae</taxon>
        <taxon>Solanoideae</taxon>
        <taxon>Solaneae</taxon>
        <taxon>Solanum</taxon>
    </lineage>
</organism>
<gene>
    <name evidence="1" type="ORF">KY290_010958</name>
</gene>
<keyword evidence="2" id="KW-1185">Reference proteome</keyword>
<evidence type="ECO:0000313" key="1">
    <source>
        <dbReference type="EMBL" id="KAH0773821.1"/>
    </source>
</evidence>
<sequence>MLHYKLYTAGYRFLHYNSPASRGLLRYKLYTAGYRLLHYNSPASRGLLHYNITQPDTGFYITTAPPAGGITLQPDTGFYITTAPPVEGFYITSFTQPDTGFTLQQPRQPEALHYKLYTARYRLYITTAPPVEGLYIYKTKHYNEELLLSSKLGQVSAMSSITSYVKDSLSKLNSTRFSEVQV</sequence>
<protein>
    <submittedName>
        <fullName evidence="1">Uncharacterized protein</fullName>
    </submittedName>
</protein>
<comment type="caution">
    <text evidence="1">The sequence shown here is derived from an EMBL/GenBank/DDBJ whole genome shotgun (WGS) entry which is preliminary data.</text>
</comment>
<dbReference type="Proteomes" id="UP000826656">
    <property type="component" value="Unassembled WGS sequence"/>
</dbReference>